<evidence type="ECO:0000259" key="6">
    <source>
        <dbReference type="Pfam" id="PF06544"/>
    </source>
</evidence>
<dbReference type="Proteomes" id="UP000033483">
    <property type="component" value="Unassembled WGS sequence"/>
</dbReference>
<comment type="subcellular location">
    <subcellularLocation>
        <location evidence="1">Nucleus</location>
    </subcellularLocation>
</comment>
<feature type="domain" description="Small nuclear ribonucleoprotein Prp3 C-terminal" evidence="6">
    <location>
        <begin position="301"/>
        <end position="435"/>
    </location>
</feature>
<evidence type="ECO:0000256" key="5">
    <source>
        <dbReference type="SAM" id="MobiDB-lite"/>
    </source>
</evidence>
<accession>A0A0F4ZAA1</accession>
<organism evidence="8 9">
    <name type="scientific">Thielaviopsis punctulata</name>
    <dbReference type="NCBI Taxonomy" id="72032"/>
    <lineage>
        <taxon>Eukaryota</taxon>
        <taxon>Fungi</taxon>
        <taxon>Dikarya</taxon>
        <taxon>Ascomycota</taxon>
        <taxon>Pezizomycotina</taxon>
        <taxon>Sordariomycetes</taxon>
        <taxon>Hypocreomycetidae</taxon>
        <taxon>Microascales</taxon>
        <taxon>Ceratocystidaceae</taxon>
        <taxon>Thielaviopsis</taxon>
    </lineage>
</organism>
<evidence type="ECO:0000313" key="9">
    <source>
        <dbReference type="Proteomes" id="UP000033483"/>
    </source>
</evidence>
<evidence type="ECO:0000256" key="4">
    <source>
        <dbReference type="ARBA" id="ARBA00023242"/>
    </source>
</evidence>
<evidence type="ECO:0000256" key="1">
    <source>
        <dbReference type="ARBA" id="ARBA00004123"/>
    </source>
</evidence>
<dbReference type="AlphaFoldDB" id="A0A0F4ZAA1"/>
<gene>
    <name evidence="8" type="ORF">TD95_002114</name>
</gene>
<comment type="caution">
    <text evidence="8">The sequence shown here is derived from an EMBL/GenBank/DDBJ whole genome shotgun (WGS) entry which is preliminary data.</text>
</comment>
<keyword evidence="3" id="KW-0508">mRNA splicing</keyword>
<dbReference type="Pfam" id="PF08572">
    <property type="entry name" value="PRP3"/>
    <property type="match status" value="1"/>
</dbReference>
<evidence type="ECO:0000259" key="7">
    <source>
        <dbReference type="Pfam" id="PF08572"/>
    </source>
</evidence>
<dbReference type="GO" id="GO:0045292">
    <property type="term" value="P:mRNA cis splicing, via spliceosome"/>
    <property type="evidence" value="ECO:0007669"/>
    <property type="project" value="EnsemblFungi"/>
</dbReference>
<dbReference type="Pfam" id="PF06544">
    <property type="entry name" value="Prp3_C"/>
    <property type="match status" value="1"/>
</dbReference>
<dbReference type="PANTHER" id="PTHR14212">
    <property type="entry name" value="U4/U6-ASSOCIATED RNA SPLICING FACTOR-RELATED"/>
    <property type="match status" value="1"/>
</dbReference>
<feature type="region of interest" description="Disordered" evidence="5">
    <location>
        <begin position="49"/>
        <end position="83"/>
    </location>
</feature>
<evidence type="ECO:0000256" key="3">
    <source>
        <dbReference type="ARBA" id="ARBA00023187"/>
    </source>
</evidence>
<feature type="domain" description="Pre-mRNA-splicing factor 3" evidence="7">
    <location>
        <begin position="64"/>
        <end position="277"/>
    </location>
</feature>
<evidence type="ECO:0000313" key="8">
    <source>
        <dbReference type="EMBL" id="KKA27195.1"/>
    </source>
</evidence>
<evidence type="ECO:0000256" key="2">
    <source>
        <dbReference type="ARBA" id="ARBA00022664"/>
    </source>
</evidence>
<dbReference type="InterPro" id="IPR010541">
    <property type="entry name" value="Prp3_C"/>
</dbReference>
<dbReference type="InterPro" id="IPR027104">
    <property type="entry name" value="Prp3"/>
</dbReference>
<proteinExistence type="predicted"/>
<dbReference type="PANTHER" id="PTHR14212:SF0">
    <property type="entry name" value="U4_U6 SMALL NUCLEAR RIBONUCLEOPROTEIN PRP3"/>
    <property type="match status" value="1"/>
</dbReference>
<sequence length="439" mass="49408">MNRGGPEAGMSAAERMAALKARVAAAVGNSKGGLAVSLHPALENLNARPAPVKSTHPGKPMPNKYLESVPAGQPAGRTREPRQLQFNQKGKYIQQANAIRRQAALEQIKKRVAEQARKAGLDEVPSDKNFVVEEPPAIEWFDQGYFVEGKTYKDLDDATCLRLEGEDSIVTDLIQHPVPLEPPQDSLVPGAKPMFMTRKEQKKLRRQRRMAEMKEMQAKIRLGLVPAPEPKVKKSNLMRVLGEEAVQDPTAVEARVNRQIAERHETHIKMNMDRQLTKEQRHHKLAENQEHDASKGIHMLVFKIGNLANGQHRYKIWKNAEQHALTGVCLVHPKTNLVIVEGGQYSTNKYKKLMMNRIDWTQSAPPPSGPVNPNNIRDWMASDANTMATNTITLLFEGESKTRLFKKWSSKICDTDKEAFDFLTRVKLESFWAQARQAS</sequence>
<dbReference type="OrthoDB" id="10264544at2759"/>
<reference evidence="8 9" key="1">
    <citation type="submission" date="2015-03" db="EMBL/GenBank/DDBJ databases">
        <authorList>
            <person name="Radwan O."/>
            <person name="Al-Naeli F.A."/>
            <person name="Rendon G.A."/>
            <person name="Fields C."/>
        </authorList>
    </citation>
    <scope>NUCLEOTIDE SEQUENCE [LARGE SCALE GENOMIC DNA]</scope>
    <source>
        <strain evidence="8">CR-DP1</strain>
    </source>
</reference>
<name>A0A0F4ZAA1_9PEZI</name>
<dbReference type="EMBL" id="LAEV01001859">
    <property type="protein sequence ID" value="KKA27195.1"/>
    <property type="molecule type" value="Genomic_DNA"/>
</dbReference>
<keyword evidence="9" id="KW-1185">Reference proteome</keyword>
<dbReference type="InterPro" id="IPR013881">
    <property type="entry name" value="Pre-mRNA_splic_Prp3_dom"/>
</dbReference>
<keyword evidence="2" id="KW-0507">mRNA processing</keyword>
<protein>
    <submittedName>
        <fullName evidence="8">Uncharacterized protein</fullName>
    </submittedName>
</protein>
<dbReference type="CDD" id="cd24162">
    <property type="entry name" value="Prp3_C"/>
    <property type="match status" value="1"/>
</dbReference>
<dbReference type="GO" id="GO:0046540">
    <property type="term" value="C:U4/U6 x U5 tri-snRNP complex"/>
    <property type="evidence" value="ECO:0007669"/>
    <property type="project" value="EnsemblFungi"/>
</dbReference>
<keyword evidence="4" id="KW-0539">Nucleus</keyword>